<feature type="compositionally biased region" description="Polar residues" evidence="1">
    <location>
        <begin position="265"/>
        <end position="278"/>
    </location>
</feature>
<dbReference type="OrthoDB" id="5362877at2"/>
<feature type="region of interest" description="Disordered" evidence="1">
    <location>
        <begin position="113"/>
        <end position="144"/>
    </location>
</feature>
<feature type="region of interest" description="Disordered" evidence="1">
    <location>
        <begin position="244"/>
        <end position="279"/>
    </location>
</feature>
<dbReference type="EMBL" id="NXLT01000002">
    <property type="protein sequence ID" value="RDU67756.1"/>
    <property type="molecule type" value="Genomic_DNA"/>
</dbReference>
<dbReference type="InterPro" id="IPR021136">
    <property type="entry name" value="Flagellar_hook_control-like_C"/>
</dbReference>
<gene>
    <name evidence="3" type="ORF">CQA54_02160</name>
</gene>
<dbReference type="Proteomes" id="UP000256514">
    <property type="component" value="Unassembled WGS sequence"/>
</dbReference>
<feature type="compositionally biased region" description="Polar residues" evidence="1">
    <location>
        <begin position="132"/>
        <end position="144"/>
    </location>
</feature>
<feature type="compositionally biased region" description="Low complexity" evidence="1">
    <location>
        <begin position="245"/>
        <end position="255"/>
    </location>
</feature>
<name>A0A3D8IS37_9HELI</name>
<proteinExistence type="predicted"/>
<evidence type="ECO:0000256" key="1">
    <source>
        <dbReference type="SAM" id="MobiDB-lite"/>
    </source>
</evidence>
<dbReference type="AlphaFoldDB" id="A0A3D8IS37"/>
<feature type="domain" description="Flagellar hook-length control protein-like C-terminal" evidence="2">
    <location>
        <begin position="172"/>
        <end position="252"/>
    </location>
</feature>
<sequence>MQITQDILEDSLHILENINLQETKELSPTIEHQNNHAPKAKSQELSQKSNTQPHAKTTQTNTESTHNRDSKQQSQNSHTPQDSQKSSTNQNAQIANEEFVQDLEQSARHIEHIHTQTSKQTPTSKQTQTSKEATQSQTTNATPTMQTIKPDIFYKSVMARQSVYNFASQLTQEMLNYKPPITKLSLELNPQNLGTLELTISKNGKDLQVQVISNPTAINLFVNNQMELRNNLAQMGFNNVDLSFSQNNANSGQRRQQGRRDQSRTYNTNQGNENSLESHTMFITIPQYA</sequence>
<dbReference type="RefSeq" id="WP_115570582.1">
    <property type="nucleotide sequence ID" value="NZ_NXLT01000002.1"/>
</dbReference>
<comment type="caution">
    <text evidence="3">The sequence shown here is derived from an EMBL/GenBank/DDBJ whole genome shotgun (WGS) entry which is preliminary data.</text>
</comment>
<organism evidence="3 4">
    <name type="scientific">Helicobacter equorum</name>
    <dbReference type="NCBI Taxonomy" id="361872"/>
    <lineage>
        <taxon>Bacteria</taxon>
        <taxon>Pseudomonadati</taxon>
        <taxon>Campylobacterota</taxon>
        <taxon>Epsilonproteobacteria</taxon>
        <taxon>Campylobacterales</taxon>
        <taxon>Helicobacteraceae</taxon>
        <taxon>Helicobacter</taxon>
    </lineage>
</organism>
<feature type="compositionally biased region" description="Low complexity" evidence="1">
    <location>
        <begin position="115"/>
        <end position="131"/>
    </location>
</feature>
<evidence type="ECO:0000313" key="3">
    <source>
        <dbReference type="EMBL" id="RDU67756.1"/>
    </source>
</evidence>
<dbReference type="Pfam" id="PF02120">
    <property type="entry name" value="Flg_hook"/>
    <property type="match status" value="1"/>
</dbReference>
<evidence type="ECO:0000259" key="2">
    <source>
        <dbReference type="Pfam" id="PF02120"/>
    </source>
</evidence>
<reference evidence="3 4" key="1">
    <citation type="submission" date="2018-04" db="EMBL/GenBank/DDBJ databases">
        <title>Novel Campyloabacter and Helicobacter Species and Strains.</title>
        <authorList>
            <person name="Mannion A.J."/>
            <person name="Shen Z."/>
            <person name="Fox J.G."/>
        </authorList>
    </citation>
    <scope>NUCLEOTIDE SEQUENCE [LARGE SCALE GENOMIC DNA]</scope>
    <source>
        <strain evidence="3 4">MIT 12-6600</strain>
    </source>
</reference>
<feature type="compositionally biased region" description="Polar residues" evidence="1">
    <location>
        <begin position="72"/>
        <end position="91"/>
    </location>
</feature>
<dbReference type="InterPro" id="IPR038610">
    <property type="entry name" value="FliK-like_C_sf"/>
</dbReference>
<evidence type="ECO:0000313" key="4">
    <source>
        <dbReference type="Proteomes" id="UP000256514"/>
    </source>
</evidence>
<feature type="compositionally biased region" description="Polar residues" evidence="1">
    <location>
        <begin position="43"/>
        <end position="64"/>
    </location>
</feature>
<protein>
    <recommendedName>
        <fullName evidence="2">Flagellar hook-length control protein-like C-terminal domain-containing protein</fullName>
    </recommendedName>
</protein>
<dbReference type="Gene3D" id="3.30.750.140">
    <property type="match status" value="1"/>
</dbReference>
<accession>A0A3D8IS37</accession>
<keyword evidence="4" id="KW-1185">Reference proteome</keyword>
<feature type="region of interest" description="Disordered" evidence="1">
    <location>
        <begin position="33"/>
        <end position="91"/>
    </location>
</feature>